<dbReference type="EMBL" id="JACIIX010000014">
    <property type="protein sequence ID" value="MBB6211877.1"/>
    <property type="molecule type" value="Genomic_DNA"/>
</dbReference>
<comment type="caution">
    <text evidence="10">The sequence shown here is derived from an EMBL/GenBank/DDBJ whole genome shotgun (WGS) entry which is preliminary data.</text>
</comment>
<comment type="similarity">
    <text evidence="2 7">Belongs to the ExbD/TolR family.</text>
</comment>
<keyword evidence="6 9" id="KW-0472">Membrane</keyword>
<evidence type="ECO:0000256" key="8">
    <source>
        <dbReference type="SAM" id="MobiDB-lite"/>
    </source>
</evidence>
<feature type="region of interest" description="Disordered" evidence="8">
    <location>
        <begin position="1"/>
        <end position="20"/>
    </location>
</feature>
<dbReference type="GO" id="GO:0022857">
    <property type="term" value="F:transmembrane transporter activity"/>
    <property type="evidence" value="ECO:0007669"/>
    <property type="project" value="InterPro"/>
</dbReference>
<keyword evidence="7" id="KW-0653">Protein transport</keyword>
<name>A0A7X0DQ29_NOVIT</name>
<evidence type="ECO:0000256" key="9">
    <source>
        <dbReference type="SAM" id="Phobius"/>
    </source>
</evidence>
<evidence type="ECO:0000256" key="4">
    <source>
        <dbReference type="ARBA" id="ARBA00022692"/>
    </source>
</evidence>
<keyword evidence="4 7" id="KW-0812">Transmembrane</keyword>
<organism evidence="10 11">
    <name type="scientific">Novispirillum itersonii</name>
    <name type="common">Aquaspirillum itersonii</name>
    <dbReference type="NCBI Taxonomy" id="189"/>
    <lineage>
        <taxon>Bacteria</taxon>
        <taxon>Pseudomonadati</taxon>
        <taxon>Pseudomonadota</taxon>
        <taxon>Alphaproteobacteria</taxon>
        <taxon>Rhodospirillales</taxon>
        <taxon>Novispirillaceae</taxon>
        <taxon>Novispirillum</taxon>
    </lineage>
</organism>
<dbReference type="AlphaFoldDB" id="A0A7X0DQ29"/>
<gene>
    <name evidence="10" type="ORF">FHS48_003321</name>
</gene>
<dbReference type="Pfam" id="PF02472">
    <property type="entry name" value="ExbD"/>
    <property type="match status" value="1"/>
</dbReference>
<evidence type="ECO:0000313" key="11">
    <source>
        <dbReference type="Proteomes" id="UP000544872"/>
    </source>
</evidence>
<dbReference type="PANTHER" id="PTHR30558:SF7">
    <property type="entry name" value="TOL-PAL SYSTEM PROTEIN TOLR"/>
    <property type="match status" value="1"/>
</dbReference>
<reference evidence="10 11" key="1">
    <citation type="submission" date="2020-08" db="EMBL/GenBank/DDBJ databases">
        <title>Genomic Encyclopedia of Type Strains, Phase IV (KMG-IV): sequencing the most valuable type-strain genomes for metagenomic binning, comparative biology and taxonomic classification.</title>
        <authorList>
            <person name="Goeker M."/>
        </authorList>
    </citation>
    <scope>NUCLEOTIDE SEQUENCE [LARGE SCALE GENOMIC DNA]</scope>
    <source>
        <strain evidence="10 11">DSM 11590</strain>
    </source>
</reference>
<feature type="transmembrane region" description="Helical" evidence="9">
    <location>
        <begin position="21"/>
        <end position="45"/>
    </location>
</feature>
<evidence type="ECO:0000256" key="5">
    <source>
        <dbReference type="ARBA" id="ARBA00022989"/>
    </source>
</evidence>
<feature type="compositionally biased region" description="Gly residues" evidence="8">
    <location>
        <begin position="1"/>
        <end position="10"/>
    </location>
</feature>
<dbReference type="RefSeq" id="WP_184265029.1">
    <property type="nucleotide sequence ID" value="NZ_JACIIX010000014.1"/>
</dbReference>
<dbReference type="Proteomes" id="UP000544872">
    <property type="component" value="Unassembled WGS sequence"/>
</dbReference>
<dbReference type="Gene3D" id="3.30.420.270">
    <property type="match status" value="1"/>
</dbReference>
<proteinExistence type="inferred from homology"/>
<evidence type="ECO:0000256" key="6">
    <source>
        <dbReference type="ARBA" id="ARBA00023136"/>
    </source>
</evidence>
<evidence type="ECO:0000256" key="3">
    <source>
        <dbReference type="ARBA" id="ARBA00022475"/>
    </source>
</evidence>
<protein>
    <submittedName>
        <fullName evidence="10">Biopolymer transport protein TolR</fullName>
    </submittedName>
</protein>
<accession>A0A7X0DQ29</accession>
<keyword evidence="7" id="KW-0813">Transport</keyword>
<dbReference type="GO" id="GO:0015031">
    <property type="term" value="P:protein transport"/>
    <property type="evidence" value="ECO:0007669"/>
    <property type="project" value="UniProtKB-KW"/>
</dbReference>
<keyword evidence="3" id="KW-1003">Cell membrane</keyword>
<evidence type="ECO:0000256" key="2">
    <source>
        <dbReference type="ARBA" id="ARBA00005811"/>
    </source>
</evidence>
<comment type="subcellular location">
    <subcellularLocation>
        <location evidence="1">Cell membrane</location>
        <topology evidence="1">Single-pass membrane protein</topology>
    </subcellularLocation>
    <subcellularLocation>
        <location evidence="7">Cell membrane</location>
        <topology evidence="7">Single-pass type II membrane protein</topology>
    </subcellularLocation>
</comment>
<evidence type="ECO:0000256" key="1">
    <source>
        <dbReference type="ARBA" id="ARBA00004162"/>
    </source>
</evidence>
<dbReference type="PANTHER" id="PTHR30558">
    <property type="entry name" value="EXBD MEMBRANE COMPONENT OF PMF-DRIVEN MACROMOLECULE IMPORT SYSTEM"/>
    <property type="match status" value="1"/>
</dbReference>
<keyword evidence="5 9" id="KW-1133">Transmembrane helix</keyword>
<dbReference type="InterPro" id="IPR003400">
    <property type="entry name" value="ExbD"/>
</dbReference>
<evidence type="ECO:0000313" key="10">
    <source>
        <dbReference type="EMBL" id="MBB6211877.1"/>
    </source>
</evidence>
<sequence length="148" mass="15584">MGMNVGGGGRGGRRKRRPMGDINVTPMVDVMLVLLVIFMVTAPLVTTGVTVDLPKAKAPAMNEQDNKPLYVTVQGDGKLFLNDSPVTLEQLPEKVKAIAGSNPDVRIYVRGDAASQYGVVMQALGALYAGGFTKAALITQPASAKAKK</sequence>
<dbReference type="GO" id="GO:0005886">
    <property type="term" value="C:plasma membrane"/>
    <property type="evidence" value="ECO:0007669"/>
    <property type="project" value="UniProtKB-SubCell"/>
</dbReference>
<keyword evidence="11" id="KW-1185">Reference proteome</keyword>
<evidence type="ECO:0000256" key="7">
    <source>
        <dbReference type="RuleBase" id="RU003879"/>
    </source>
</evidence>